<comment type="subcellular location">
    <subcellularLocation>
        <location evidence="1">Secreted</location>
    </subcellularLocation>
</comment>
<comment type="caution">
    <text evidence="3">The sequence shown here is derived from an EMBL/GenBank/DDBJ whole genome shotgun (WGS) entry which is preliminary data.</text>
</comment>
<dbReference type="Gene3D" id="2.150.10.10">
    <property type="entry name" value="Serralysin-like metalloprotease, C-terminal"/>
    <property type="match status" value="3"/>
</dbReference>
<evidence type="ECO:0000256" key="1">
    <source>
        <dbReference type="ARBA" id="ARBA00004613"/>
    </source>
</evidence>
<keyword evidence="4" id="KW-1185">Reference proteome</keyword>
<dbReference type="PRINTS" id="PR00313">
    <property type="entry name" value="CABNDNGRPT"/>
</dbReference>
<proteinExistence type="predicted"/>
<dbReference type="EMBL" id="WHSC02000027">
    <property type="protein sequence ID" value="MDO6125194.1"/>
    <property type="molecule type" value="Genomic_DNA"/>
</dbReference>
<dbReference type="InterPro" id="IPR018511">
    <property type="entry name" value="Hemolysin-typ_Ca-bd_CS"/>
</dbReference>
<dbReference type="InterPro" id="IPR001343">
    <property type="entry name" value="Hemolysn_Ca-bd"/>
</dbReference>
<evidence type="ECO:0008006" key="5">
    <source>
        <dbReference type="Google" id="ProtNLM"/>
    </source>
</evidence>
<dbReference type="PANTHER" id="PTHR38340">
    <property type="entry name" value="S-LAYER PROTEIN"/>
    <property type="match status" value="1"/>
</dbReference>
<gene>
    <name evidence="3" type="ORF">GB928_028840</name>
</gene>
<dbReference type="InterPro" id="IPR050557">
    <property type="entry name" value="RTX_toxin/Mannuronan_C5-epim"/>
</dbReference>
<dbReference type="Proteomes" id="UP001177080">
    <property type="component" value="Unassembled WGS sequence"/>
</dbReference>
<feature type="non-terminal residue" evidence="3">
    <location>
        <position position="552"/>
    </location>
</feature>
<protein>
    <recommendedName>
        <fullName evidence="5">Hemolysin type calcium-binding protein</fullName>
    </recommendedName>
</protein>
<dbReference type="InterPro" id="IPR011049">
    <property type="entry name" value="Serralysin-like_metalloprot_C"/>
</dbReference>
<dbReference type="PROSITE" id="PS00330">
    <property type="entry name" value="HEMOLYSIN_CALCIUM"/>
    <property type="match status" value="1"/>
</dbReference>
<evidence type="ECO:0000313" key="4">
    <source>
        <dbReference type="Proteomes" id="UP001177080"/>
    </source>
</evidence>
<evidence type="ECO:0000256" key="2">
    <source>
        <dbReference type="ARBA" id="ARBA00022525"/>
    </source>
</evidence>
<name>A0ABT8XP97_9HYPH</name>
<evidence type="ECO:0000313" key="3">
    <source>
        <dbReference type="EMBL" id="MDO6125194.1"/>
    </source>
</evidence>
<sequence>MYRSDIIGRYTYIAHDRNGDGKTKFSNSKSQGMEFEGTFNPDGSYDWGEPDSIGGFTLAHLSDNSAVNLVIQPASENGRTKYIHILTVDIKPQAFHFGNEIRMDSLAFNDLQLTYTTVRSTEGKIADFWGTATQMISSTLHAILRADMYGGSVLTNGLYPSPQYEHHDPIAQFFYRYEGSLANDEYWARLYDENFLGNVVADLGAGDDEFTGSDRTDIAYGGDGNDTLRAYYDPSHNFSRRPVVQKDLAYGDILDGGPGNDTIYGQLGATMIGGDGTDRLIMRLNDSTSRKIVFSKQKSGDFDIGGSTKISGFEVFDLTLSGGKNVVDARDFQAISDFFGQTTVYSGAYPQDGQNDKLLLDHTVSSNRYSGFEQVSMDFTRAGASVNVSAGNNTFRIDGGVQHSGWAFSILGSQFADDFDGSRKADALNGNGGNDFLFGHSGNDRLDGGQGADQMSGGRDDDIYFVDNVGDTVIEGLNWGTDTVHSTVSFTLEYHVERLTLTGSASIDGTGSVRDNILKGNSGHNVLNGGGGADRLYGGSGSDTASYAGAKA</sequence>
<dbReference type="RefSeq" id="WP_303279028.1">
    <property type="nucleotide sequence ID" value="NZ_WHSC02000027.1"/>
</dbReference>
<keyword evidence="2" id="KW-0964">Secreted</keyword>
<dbReference type="Pfam" id="PF00353">
    <property type="entry name" value="HemolysinCabind"/>
    <property type="match status" value="4"/>
</dbReference>
<dbReference type="PANTHER" id="PTHR38340:SF1">
    <property type="entry name" value="S-LAYER PROTEIN"/>
    <property type="match status" value="1"/>
</dbReference>
<organism evidence="3 4">
    <name type="scientific">Shinella curvata</name>
    <dbReference type="NCBI Taxonomy" id="1817964"/>
    <lineage>
        <taxon>Bacteria</taxon>
        <taxon>Pseudomonadati</taxon>
        <taxon>Pseudomonadota</taxon>
        <taxon>Alphaproteobacteria</taxon>
        <taxon>Hyphomicrobiales</taxon>
        <taxon>Rhizobiaceae</taxon>
        <taxon>Shinella</taxon>
    </lineage>
</organism>
<accession>A0ABT8XP97</accession>
<reference evidence="3" key="1">
    <citation type="submission" date="2022-04" db="EMBL/GenBank/DDBJ databases">
        <title>Shinella lacus sp. nov., a novel member of the genus Shinella from water.</title>
        <authorList>
            <person name="Deng Y."/>
        </authorList>
    </citation>
    <scope>NUCLEOTIDE SEQUENCE</scope>
    <source>
        <strain evidence="3">JCM 31239</strain>
    </source>
</reference>
<dbReference type="SUPFAM" id="SSF51120">
    <property type="entry name" value="beta-Roll"/>
    <property type="match status" value="3"/>
</dbReference>